<evidence type="ECO:0000313" key="1">
    <source>
        <dbReference type="EMBL" id="GIY69876.1"/>
    </source>
</evidence>
<sequence length="79" mass="9368">MLMRLDRKYGRQLLTTGSSQALIYFKIAQVSSRRQGVLRLLQHKRRICQHESSQLTFRRPRLRTRIGVNKASVRKARVF</sequence>
<dbReference type="AlphaFoldDB" id="A0AAV4VHJ7"/>
<keyword evidence="2" id="KW-1185">Reference proteome</keyword>
<evidence type="ECO:0008006" key="3">
    <source>
        <dbReference type="Google" id="ProtNLM"/>
    </source>
</evidence>
<organism evidence="1 2">
    <name type="scientific">Caerostris extrusa</name>
    <name type="common">Bark spider</name>
    <name type="synonym">Caerostris bankana</name>
    <dbReference type="NCBI Taxonomy" id="172846"/>
    <lineage>
        <taxon>Eukaryota</taxon>
        <taxon>Metazoa</taxon>
        <taxon>Ecdysozoa</taxon>
        <taxon>Arthropoda</taxon>
        <taxon>Chelicerata</taxon>
        <taxon>Arachnida</taxon>
        <taxon>Araneae</taxon>
        <taxon>Araneomorphae</taxon>
        <taxon>Entelegynae</taxon>
        <taxon>Araneoidea</taxon>
        <taxon>Araneidae</taxon>
        <taxon>Caerostris</taxon>
    </lineage>
</organism>
<protein>
    <recommendedName>
        <fullName evidence="3">Ribosomal protein S14</fullName>
    </recommendedName>
</protein>
<accession>A0AAV4VHJ7</accession>
<gene>
    <name evidence="1" type="ORF">CEXT_649531</name>
</gene>
<dbReference type="Proteomes" id="UP001054945">
    <property type="component" value="Unassembled WGS sequence"/>
</dbReference>
<name>A0AAV4VHJ7_CAEEX</name>
<comment type="caution">
    <text evidence="1">The sequence shown here is derived from an EMBL/GenBank/DDBJ whole genome shotgun (WGS) entry which is preliminary data.</text>
</comment>
<proteinExistence type="predicted"/>
<reference evidence="1 2" key="1">
    <citation type="submission" date="2021-06" db="EMBL/GenBank/DDBJ databases">
        <title>Caerostris extrusa draft genome.</title>
        <authorList>
            <person name="Kono N."/>
            <person name="Arakawa K."/>
        </authorList>
    </citation>
    <scope>NUCLEOTIDE SEQUENCE [LARGE SCALE GENOMIC DNA]</scope>
</reference>
<evidence type="ECO:0000313" key="2">
    <source>
        <dbReference type="Proteomes" id="UP001054945"/>
    </source>
</evidence>
<dbReference type="EMBL" id="BPLR01014602">
    <property type="protein sequence ID" value="GIY69876.1"/>
    <property type="molecule type" value="Genomic_DNA"/>
</dbReference>